<keyword evidence="3" id="KW-1185">Reference proteome</keyword>
<evidence type="ECO:0000313" key="3">
    <source>
        <dbReference type="Proteomes" id="UP000780801"/>
    </source>
</evidence>
<evidence type="ECO:0000313" key="2">
    <source>
        <dbReference type="EMBL" id="KAF9578109.1"/>
    </source>
</evidence>
<comment type="caution">
    <text evidence="2">The sequence shown here is derived from an EMBL/GenBank/DDBJ whole genome shotgun (WGS) entry which is preliminary data.</text>
</comment>
<evidence type="ECO:0000256" key="1">
    <source>
        <dbReference type="SAM" id="MobiDB-lite"/>
    </source>
</evidence>
<feature type="compositionally biased region" description="Basic and acidic residues" evidence="1">
    <location>
        <begin position="129"/>
        <end position="141"/>
    </location>
</feature>
<gene>
    <name evidence="2" type="ORF">BGW38_006262</name>
</gene>
<organism evidence="2 3">
    <name type="scientific">Lunasporangiospora selenospora</name>
    <dbReference type="NCBI Taxonomy" id="979761"/>
    <lineage>
        <taxon>Eukaryota</taxon>
        <taxon>Fungi</taxon>
        <taxon>Fungi incertae sedis</taxon>
        <taxon>Mucoromycota</taxon>
        <taxon>Mortierellomycotina</taxon>
        <taxon>Mortierellomycetes</taxon>
        <taxon>Mortierellales</taxon>
        <taxon>Mortierellaceae</taxon>
        <taxon>Lunasporangiospora</taxon>
    </lineage>
</organism>
<feature type="region of interest" description="Disordered" evidence="1">
    <location>
        <begin position="107"/>
        <end position="144"/>
    </location>
</feature>
<sequence>MPPTFPPSMPSLENPVTLDRADQIDISVLVRERSLVSSGTGYGIKTMAETAPLTECRILVHLNQCDVLTDKHSIIYTHTRPSTARNDVVLRTSGCIYLSTALESSDRGAESSVEEMESIEGSSSDEVIDSAKESKSGKDTDMGFGTQSVFNTHATVRLIKISKSNRITTGRVNEMSNTPTKTANFKPIAQERRKILEHAPSASIGGKKAAIIMFIGTSGMDMGSRTKNH</sequence>
<feature type="non-terminal residue" evidence="2">
    <location>
        <position position="229"/>
    </location>
</feature>
<dbReference type="EMBL" id="JAABOA010003999">
    <property type="protein sequence ID" value="KAF9578109.1"/>
    <property type="molecule type" value="Genomic_DNA"/>
</dbReference>
<dbReference type="AlphaFoldDB" id="A0A9P6KAD8"/>
<name>A0A9P6KAD8_9FUNG</name>
<proteinExistence type="predicted"/>
<dbReference type="Proteomes" id="UP000780801">
    <property type="component" value="Unassembled WGS sequence"/>
</dbReference>
<accession>A0A9P6KAD8</accession>
<reference evidence="2" key="1">
    <citation type="journal article" date="2020" name="Fungal Divers.">
        <title>Resolving the Mortierellaceae phylogeny through synthesis of multi-gene phylogenetics and phylogenomics.</title>
        <authorList>
            <person name="Vandepol N."/>
            <person name="Liber J."/>
            <person name="Desiro A."/>
            <person name="Na H."/>
            <person name="Kennedy M."/>
            <person name="Barry K."/>
            <person name="Grigoriev I.V."/>
            <person name="Miller A.N."/>
            <person name="O'Donnell K."/>
            <person name="Stajich J.E."/>
            <person name="Bonito G."/>
        </authorList>
    </citation>
    <scope>NUCLEOTIDE SEQUENCE</scope>
    <source>
        <strain evidence="2">KOD1015</strain>
    </source>
</reference>
<protein>
    <submittedName>
        <fullName evidence="2">Uncharacterized protein</fullName>
    </submittedName>
</protein>